<dbReference type="PANTHER" id="PTHR36981">
    <property type="entry name" value="ZGC:195170"/>
    <property type="match status" value="1"/>
</dbReference>
<feature type="compositionally biased region" description="Polar residues" evidence="1">
    <location>
        <begin position="32"/>
        <end position="43"/>
    </location>
</feature>
<dbReference type="OMA" id="DLECITE"/>
<dbReference type="OrthoDB" id="6136819at2759"/>
<dbReference type="PANTHER" id="PTHR36981:SF1">
    <property type="entry name" value="P2X PURINORECEPTOR 7 INTRACELLULAR DOMAIN-CONTAINING PROTEIN"/>
    <property type="match status" value="1"/>
</dbReference>
<proteinExistence type="predicted"/>
<dbReference type="InterPro" id="IPR046815">
    <property type="entry name" value="P2RX7_C"/>
</dbReference>
<evidence type="ECO:0000313" key="4">
    <source>
        <dbReference type="Proteomes" id="UP000005408"/>
    </source>
</evidence>
<name>A0A8W8NSK5_MAGGI</name>
<dbReference type="EnsemblMetazoa" id="G9211.1">
    <property type="protein sequence ID" value="G9211.1:cds"/>
    <property type="gene ID" value="G9211"/>
</dbReference>
<organism evidence="3 4">
    <name type="scientific">Magallana gigas</name>
    <name type="common">Pacific oyster</name>
    <name type="synonym">Crassostrea gigas</name>
    <dbReference type="NCBI Taxonomy" id="29159"/>
    <lineage>
        <taxon>Eukaryota</taxon>
        <taxon>Metazoa</taxon>
        <taxon>Spiralia</taxon>
        <taxon>Lophotrochozoa</taxon>
        <taxon>Mollusca</taxon>
        <taxon>Bivalvia</taxon>
        <taxon>Autobranchia</taxon>
        <taxon>Pteriomorphia</taxon>
        <taxon>Ostreida</taxon>
        <taxon>Ostreoidea</taxon>
        <taxon>Ostreidae</taxon>
        <taxon>Magallana</taxon>
    </lineage>
</organism>
<keyword evidence="4" id="KW-1185">Reference proteome</keyword>
<evidence type="ECO:0000313" key="3">
    <source>
        <dbReference type="EnsemblMetazoa" id="G9211.1:cds"/>
    </source>
</evidence>
<sequence>MAHFIDSDSDGEIPEIDLTLRIQPYMFEPILSSSDRTMTNSPESESEIDQAEEASSQDLVQDSEEVTFGLVDSWCSCGNCVQMPTAKENKCCRHTNVVDGKIEEQDLECITEHEGFVVNCLNHYVLETSYYEYIQDNGRLEEGQFIHELYRYLAYRRFVRWIYHRLGKKNRRILPSCVVNKIRQTFPSQNYCGFKYPN</sequence>
<evidence type="ECO:0000256" key="1">
    <source>
        <dbReference type="SAM" id="MobiDB-lite"/>
    </source>
</evidence>
<feature type="region of interest" description="Disordered" evidence="1">
    <location>
        <begin position="32"/>
        <end position="59"/>
    </location>
</feature>
<protein>
    <recommendedName>
        <fullName evidence="2">P2X purinoreceptor 7 intracellular domain-containing protein</fullName>
    </recommendedName>
</protein>
<feature type="domain" description="P2X purinoreceptor 7 intracellular" evidence="2">
    <location>
        <begin position="43"/>
        <end position="195"/>
    </location>
</feature>
<evidence type="ECO:0000259" key="2">
    <source>
        <dbReference type="Pfam" id="PF20478"/>
    </source>
</evidence>
<dbReference type="AlphaFoldDB" id="A0A8W8NSK5"/>
<dbReference type="Pfam" id="PF20478">
    <property type="entry name" value="P2RX7_C"/>
    <property type="match status" value="1"/>
</dbReference>
<accession>A0A8W8NSK5</accession>
<reference evidence="3" key="1">
    <citation type="submission" date="2022-08" db="UniProtKB">
        <authorList>
            <consortium name="EnsemblMetazoa"/>
        </authorList>
    </citation>
    <scope>IDENTIFICATION</scope>
    <source>
        <strain evidence="3">05x7-T-G4-1.051#20</strain>
    </source>
</reference>
<dbReference type="Proteomes" id="UP000005408">
    <property type="component" value="Unassembled WGS sequence"/>
</dbReference>